<evidence type="ECO:0000256" key="3">
    <source>
        <dbReference type="ARBA" id="ARBA00022679"/>
    </source>
</evidence>
<dbReference type="GO" id="GO:0032259">
    <property type="term" value="P:methylation"/>
    <property type="evidence" value="ECO:0007669"/>
    <property type="project" value="UniProtKB-KW"/>
</dbReference>
<feature type="domain" description="DHFR" evidence="4">
    <location>
        <begin position="1"/>
        <end position="160"/>
    </location>
</feature>
<dbReference type="PROSITE" id="PS51330">
    <property type="entry name" value="DHFR_2"/>
    <property type="match status" value="1"/>
</dbReference>
<dbReference type="PANTHER" id="PTHR11548:SF1">
    <property type="entry name" value="THYMIDYLATE SYNTHASE 1"/>
    <property type="match status" value="1"/>
</dbReference>
<dbReference type="GO" id="GO:0004799">
    <property type="term" value="F:thymidylate synthase activity"/>
    <property type="evidence" value="ECO:0007669"/>
    <property type="project" value="UniProtKB-EC"/>
</dbReference>
<reference evidence="5" key="1">
    <citation type="journal article" date="2020" name="Nature">
        <title>Giant virus diversity and host interactions through global metagenomics.</title>
        <authorList>
            <person name="Schulz F."/>
            <person name="Roux S."/>
            <person name="Paez-Espino D."/>
            <person name="Jungbluth S."/>
            <person name="Walsh D.A."/>
            <person name="Denef V.J."/>
            <person name="McMahon K.D."/>
            <person name="Konstantinidis K.T."/>
            <person name="Eloe-Fadrosh E.A."/>
            <person name="Kyrpides N.C."/>
            <person name="Woyke T."/>
        </authorList>
    </citation>
    <scope>NUCLEOTIDE SEQUENCE</scope>
    <source>
        <strain evidence="5">GVMAG-M-3300023179-111</strain>
    </source>
</reference>
<dbReference type="PRINTS" id="PR00108">
    <property type="entry name" value="THYMDSNTHASE"/>
</dbReference>
<dbReference type="NCBIfam" id="TIGR03284">
    <property type="entry name" value="thym_sym"/>
    <property type="match status" value="1"/>
</dbReference>
<dbReference type="GO" id="GO:0005739">
    <property type="term" value="C:mitochondrion"/>
    <property type="evidence" value="ECO:0007669"/>
    <property type="project" value="TreeGrafter"/>
</dbReference>
<dbReference type="InterPro" id="IPR024072">
    <property type="entry name" value="DHFR-like_dom_sf"/>
</dbReference>
<proteinExistence type="predicted"/>
<dbReference type="EMBL" id="MN739716">
    <property type="protein sequence ID" value="QHT22630.1"/>
    <property type="molecule type" value="Genomic_DNA"/>
</dbReference>
<dbReference type="Pfam" id="PF00303">
    <property type="entry name" value="Thymidylat_synt"/>
    <property type="match status" value="1"/>
</dbReference>
<dbReference type="PANTHER" id="PTHR11548">
    <property type="entry name" value="THYMIDYLATE SYNTHASE 1"/>
    <property type="match status" value="1"/>
</dbReference>
<dbReference type="GO" id="GO:0004146">
    <property type="term" value="F:dihydrofolate reductase activity"/>
    <property type="evidence" value="ECO:0007669"/>
    <property type="project" value="InterPro"/>
</dbReference>
<evidence type="ECO:0000313" key="5">
    <source>
        <dbReference type="EMBL" id="QHT22630.1"/>
    </source>
</evidence>
<dbReference type="InterPro" id="IPR045097">
    <property type="entry name" value="Thymidate_synth/dCMP_Mease"/>
</dbReference>
<evidence type="ECO:0000259" key="4">
    <source>
        <dbReference type="PROSITE" id="PS51330"/>
    </source>
</evidence>
<protein>
    <recommendedName>
        <fullName evidence="1">thymidylate synthase</fullName>
        <ecNumber evidence="1">2.1.1.45</ecNumber>
    </recommendedName>
</protein>
<dbReference type="EC" id="2.1.1.45" evidence="1"/>
<dbReference type="InterPro" id="IPR000398">
    <property type="entry name" value="Thymidylate_synthase"/>
</dbReference>
<dbReference type="AlphaFoldDB" id="A0A6C0E213"/>
<dbReference type="GO" id="GO:0006231">
    <property type="term" value="P:dTMP biosynthetic process"/>
    <property type="evidence" value="ECO:0007669"/>
    <property type="project" value="InterPro"/>
</dbReference>
<dbReference type="SUPFAM" id="SSF55831">
    <property type="entry name" value="Thymidylate synthase/dCMP hydroxymethylase"/>
    <property type="match status" value="1"/>
</dbReference>
<dbReference type="Gene3D" id="3.30.572.10">
    <property type="entry name" value="Thymidylate synthase/dCMP hydroxymethylase domain"/>
    <property type="match status" value="1"/>
</dbReference>
<name>A0A6C0E213_9ZZZZ</name>
<dbReference type="InterPro" id="IPR001796">
    <property type="entry name" value="DHFR_dom"/>
</dbReference>
<evidence type="ECO:0000256" key="2">
    <source>
        <dbReference type="ARBA" id="ARBA00022603"/>
    </source>
</evidence>
<evidence type="ECO:0000256" key="1">
    <source>
        <dbReference type="ARBA" id="ARBA00011947"/>
    </source>
</evidence>
<dbReference type="Gene3D" id="3.40.430.10">
    <property type="entry name" value="Dihydrofolate Reductase, subunit A"/>
    <property type="match status" value="1"/>
</dbReference>
<dbReference type="CDD" id="cd00351">
    <property type="entry name" value="TS_Pyrimidine_HMase"/>
    <property type="match status" value="1"/>
</dbReference>
<dbReference type="Pfam" id="PF00186">
    <property type="entry name" value="DHFR_1"/>
    <property type="match status" value="1"/>
</dbReference>
<accession>A0A6C0E213</accession>
<dbReference type="GO" id="GO:0046654">
    <property type="term" value="P:tetrahydrofolate biosynthetic process"/>
    <property type="evidence" value="ECO:0007669"/>
    <property type="project" value="InterPro"/>
</dbReference>
<dbReference type="GO" id="GO:0005829">
    <property type="term" value="C:cytosol"/>
    <property type="evidence" value="ECO:0007669"/>
    <property type="project" value="TreeGrafter"/>
</dbReference>
<dbReference type="InterPro" id="IPR036926">
    <property type="entry name" value="Thymidate_synth/dCMP_Mease_sf"/>
</dbReference>
<dbReference type="CDD" id="cd00209">
    <property type="entry name" value="DHFR"/>
    <property type="match status" value="1"/>
</dbReference>
<sequence>MINIILAVDKNYGLGKSNKLAWKISDDLKLFKEKTTNSVCIVGAKTFSNLPELPNRTVIPVSRYDERYIDFDSALYEVGINYPDKEIYIIGGGRLYEYVLNKYRKEKMLDNIRIHISFLKNTYDCDLFFDKTLLKDFYIETKKSYDDFEHCEMIYKKYGEYQYINLLEDIIENGDERIGRNGIVISSFCKHLKFDLRDGFPLLTTKKMFLKGIIEELLFFIRGDTNSKILEEKGINIWKGNTNREFLDANGFKYRKEGEMGPMYGYQWRRFNSISNEKEKYDLENCKYIHFIYKAYNKNNATHESGQIESIDFDIDQLNFVINEIKTNPTSRRILMTTFNPSQVNYGVLYPCHSIILQFYVQDEYLDMFCYNRSNDNFHGTPFNIASTSLFLMIIAQITNLIPRYVNISQGDSHIYEEHIDAIQEQILRIPYVFPKLILPEFKSIEEVEKLTYSDFRIENYNSYPTIKKEMIA</sequence>
<keyword evidence="3" id="KW-0808">Transferase</keyword>
<dbReference type="InterPro" id="IPR023451">
    <property type="entry name" value="Thymidate_synth/dCMP_Mease_dom"/>
</dbReference>
<dbReference type="SUPFAM" id="SSF53597">
    <property type="entry name" value="Dihydrofolate reductase-like"/>
    <property type="match status" value="1"/>
</dbReference>
<keyword evidence="2" id="KW-0489">Methyltransferase</keyword>
<organism evidence="5">
    <name type="scientific">viral metagenome</name>
    <dbReference type="NCBI Taxonomy" id="1070528"/>
    <lineage>
        <taxon>unclassified sequences</taxon>
        <taxon>metagenomes</taxon>
        <taxon>organismal metagenomes</taxon>
    </lineage>
</organism>